<dbReference type="EMBL" id="BKCJ010010801">
    <property type="protein sequence ID" value="GEU93210.1"/>
    <property type="molecule type" value="Genomic_DNA"/>
</dbReference>
<evidence type="ECO:0000313" key="1">
    <source>
        <dbReference type="EMBL" id="GEU93210.1"/>
    </source>
</evidence>
<gene>
    <name evidence="1" type="ORF">Tci_065188</name>
</gene>
<accession>A0A6L2P424</accession>
<organism evidence="1">
    <name type="scientific">Tanacetum cinerariifolium</name>
    <name type="common">Dalmatian daisy</name>
    <name type="synonym">Chrysanthemum cinerariifolium</name>
    <dbReference type="NCBI Taxonomy" id="118510"/>
    <lineage>
        <taxon>Eukaryota</taxon>
        <taxon>Viridiplantae</taxon>
        <taxon>Streptophyta</taxon>
        <taxon>Embryophyta</taxon>
        <taxon>Tracheophyta</taxon>
        <taxon>Spermatophyta</taxon>
        <taxon>Magnoliopsida</taxon>
        <taxon>eudicotyledons</taxon>
        <taxon>Gunneridae</taxon>
        <taxon>Pentapetalae</taxon>
        <taxon>asterids</taxon>
        <taxon>campanulids</taxon>
        <taxon>Asterales</taxon>
        <taxon>Asteraceae</taxon>
        <taxon>Asteroideae</taxon>
        <taxon>Anthemideae</taxon>
        <taxon>Anthemidinae</taxon>
        <taxon>Tanacetum</taxon>
    </lineage>
</organism>
<protein>
    <submittedName>
        <fullName evidence="1">Uncharacterized protein</fullName>
    </submittedName>
</protein>
<sequence length="865" mass="96179">MECKELEFLMIDTDRIFKNKKGKRVSLASSLTPRPISDVRMRMYLYYLNYCRDVMFLTFRECLRRATPVPFGLLFKGGLATTWDFLGFHPIFKDTERNVPFGLLFKGGLATTWDFLGFYPIFKDTERNVITMSEYLCFLFLSGASIVHGFHDDEGESSHSGEIYVPEWSISQRCDYIKLVETHDEYSKTVKNLVTARLFQSHEYKKSLSKPFNMAIQAGWGKGLSEGRTEEDILAALHAAEDRTDGDFVLGFQTLCKQGDWFSFAKRRVPSPVCIDDNRSCMKHWKSGFFFIDRMDILDSMVWRHPSAAINDPRPAAGSFSMADVRLLSVHVGVDGNVIGIHDILCLLEWTSDEVQKEPHLDVRPTLRRLPFYCTPSTAADDVIPDLTPEDLVVGTPSSKILAKVEACDDDGSDDDYDACVEIPLVTPLHSTAVILSLGNQGGSSATFDAEGSNPRGKGIMADDAVASSVGGVAGNYKFTREEWDAPYRPAFGVLTKEVFKELAVCKTVVDQFLTPREMVQVESLSDDQLTANMSVLHYMMMSHGGEILARYRRLNQSHHEYVLSADSRLKGYEEKVAILTGLELQVSTLKKQVSGLNDKISSSNDSFAKSKAKGKKRKKKIKYLTKSLDNLHVEVAHLSADLNRATILEAKKDKEILHLKATPLEFSSFFRGQFQGLFWKFLASDEFSKVQGELLSLAASTRFEHGLSMHHTKDEFVAVLKKMDNFMHDRPVNVPTSKDSRISPPIAKESTVTPASKSLEISTNVALASSIVTLEQNEEWINVIVDGPDAEMNDGVAHSKSGSVFVQGTSHALDDAIEVTVVGSERVSFGLTDVVVAISTGEKGDGSLPSSTIDEEAAVNPYVV</sequence>
<reference evidence="1" key="1">
    <citation type="journal article" date="2019" name="Sci. Rep.">
        <title>Draft genome of Tanacetum cinerariifolium, the natural source of mosquito coil.</title>
        <authorList>
            <person name="Yamashiro T."/>
            <person name="Shiraishi A."/>
            <person name="Satake H."/>
            <person name="Nakayama K."/>
        </authorList>
    </citation>
    <scope>NUCLEOTIDE SEQUENCE</scope>
</reference>
<proteinExistence type="predicted"/>
<comment type="caution">
    <text evidence="1">The sequence shown here is derived from an EMBL/GenBank/DDBJ whole genome shotgun (WGS) entry which is preliminary data.</text>
</comment>
<name>A0A6L2P424_TANCI</name>
<dbReference type="AlphaFoldDB" id="A0A6L2P424"/>